<dbReference type="OMA" id="MRVNFQF"/>
<accession>S8BE17</accession>
<reference evidence="2 3" key="1">
    <citation type="journal article" date="2013" name="PLoS Genet.">
        <title>Genomic mechanisms accounting for the adaptation to parasitism in nematode-trapping fungi.</title>
        <authorList>
            <person name="Meerupati T."/>
            <person name="Andersson K.M."/>
            <person name="Friman E."/>
            <person name="Kumar D."/>
            <person name="Tunlid A."/>
            <person name="Ahren D."/>
        </authorList>
    </citation>
    <scope>NUCLEOTIDE SEQUENCE [LARGE SCALE GENOMIC DNA]</scope>
    <source>
        <strain evidence="2 3">CBS 200.50</strain>
    </source>
</reference>
<protein>
    <submittedName>
        <fullName evidence="2">Uncharacterized protein</fullName>
    </submittedName>
</protein>
<dbReference type="OrthoDB" id="5284619at2759"/>
<reference evidence="3" key="2">
    <citation type="submission" date="2013-04" db="EMBL/GenBank/DDBJ databases">
        <title>Genomic mechanisms accounting for the adaptation to parasitism in nematode-trapping fungi.</title>
        <authorList>
            <person name="Ahren D.G."/>
        </authorList>
    </citation>
    <scope>NUCLEOTIDE SEQUENCE [LARGE SCALE GENOMIC DNA]</scope>
    <source>
        <strain evidence="3">CBS 200.50</strain>
    </source>
</reference>
<feature type="region of interest" description="Disordered" evidence="1">
    <location>
        <begin position="203"/>
        <end position="237"/>
    </location>
</feature>
<dbReference type="Proteomes" id="UP000015100">
    <property type="component" value="Unassembled WGS sequence"/>
</dbReference>
<organism evidence="2 3">
    <name type="scientific">Dactylellina haptotyla (strain CBS 200.50)</name>
    <name type="common">Nematode-trapping fungus</name>
    <name type="synonym">Monacrosporium haptotylum</name>
    <dbReference type="NCBI Taxonomy" id="1284197"/>
    <lineage>
        <taxon>Eukaryota</taxon>
        <taxon>Fungi</taxon>
        <taxon>Dikarya</taxon>
        <taxon>Ascomycota</taxon>
        <taxon>Pezizomycotina</taxon>
        <taxon>Orbiliomycetes</taxon>
        <taxon>Orbiliales</taxon>
        <taxon>Orbiliaceae</taxon>
        <taxon>Dactylellina</taxon>
    </lineage>
</organism>
<gene>
    <name evidence="2" type="ORF">H072_8781</name>
</gene>
<dbReference type="HOGENOM" id="CLU_707826_0_0_1"/>
<evidence type="ECO:0000256" key="1">
    <source>
        <dbReference type="SAM" id="MobiDB-lite"/>
    </source>
</evidence>
<sequence>MKFKTFKYILAVISIIPGWMMVHGIAINPRDTDGTGTERHRLSARDLAKELIHDHIYERRDNLDRLLPHKLTEDHILAIRDAPAHMPIRSTWMRPGQLLEHIMTLHPSIKPVTTRNTKTHEIQQFSFNKTIWNGGIADYMSHPRVRKTYRLAEIEALKEARRKKINPPANNTTRSPSLVVRDPRPVLDEYTDREAVGATNLVNNGHLNSEHSPPNNQGTKDAQGVNGRTRAGSDASLGKTSTYTRAECWFGNNKIHRQIFGRLDQLREAAGAFCLIFDAHVFLQATNHAMLDIREFSLGTIYQAVGLTDTAGKMRVNFQFLYGPRSISDKKFWFPMTIFTGMQGMCHTTLNAYLNPKTAPTNCLGKSGTDTVGGWAGINGGEKTGWQKWYLRWAVDPYQPGSFEDLPNGYPDDNKDNGLLGTDPSTINVGY</sequence>
<comment type="caution">
    <text evidence="2">The sequence shown here is derived from an EMBL/GenBank/DDBJ whole genome shotgun (WGS) entry which is preliminary data.</text>
</comment>
<dbReference type="EMBL" id="AQGS01000635">
    <property type="protein sequence ID" value="EPS37493.1"/>
    <property type="molecule type" value="Genomic_DNA"/>
</dbReference>
<feature type="compositionally biased region" description="Polar residues" evidence="1">
    <location>
        <begin position="203"/>
        <end position="220"/>
    </location>
</feature>
<evidence type="ECO:0000313" key="2">
    <source>
        <dbReference type="EMBL" id="EPS37493.1"/>
    </source>
</evidence>
<keyword evidence="3" id="KW-1185">Reference proteome</keyword>
<dbReference type="AlphaFoldDB" id="S8BE17"/>
<name>S8BE17_DACHA</name>
<evidence type="ECO:0000313" key="3">
    <source>
        <dbReference type="Proteomes" id="UP000015100"/>
    </source>
</evidence>
<proteinExistence type="predicted"/>
<feature type="region of interest" description="Disordered" evidence="1">
    <location>
        <begin position="404"/>
        <end position="424"/>
    </location>
</feature>